<comment type="similarity">
    <text evidence="3">Belongs to the aldehyde dehydrogenase family.</text>
</comment>
<keyword evidence="6" id="KW-1185">Reference proteome</keyword>
<dbReference type="PANTHER" id="PTHR11699">
    <property type="entry name" value="ALDEHYDE DEHYDROGENASE-RELATED"/>
    <property type="match status" value="1"/>
</dbReference>
<keyword evidence="1 3" id="KW-0560">Oxidoreductase</keyword>
<evidence type="ECO:0000256" key="2">
    <source>
        <dbReference type="PROSITE-ProRule" id="PRU10007"/>
    </source>
</evidence>
<dbReference type="Proteomes" id="UP001230253">
    <property type="component" value="Unassembled WGS sequence"/>
</dbReference>
<dbReference type="EC" id="1.2.1.3" evidence="5"/>
<evidence type="ECO:0000313" key="6">
    <source>
        <dbReference type="Proteomes" id="UP001230253"/>
    </source>
</evidence>
<dbReference type="Gene3D" id="3.40.605.10">
    <property type="entry name" value="Aldehyde Dehydrogenase, Chain A, domain 1"/>
    <property type="match status" value="1"/>
</dbReference>
<evidence type="ECO:0000256" key="3">
    <source>
        <dbReference type="RuleBase" id="RU003345"/>
    </source>
</evidence>
<dbReference type="InterPro" id="IPR016162">
    <property type="entry name" value="Ald_DH_N"/>
</dbReference>
<evidence type="ECO:0000313" key="5">
    <source>
        <dbReference type="EMBL" id="MDQ0324374.1"/>
    </source>
</evidence>
<proteinExistence type="inferred from homology"/>
<protein>
    <submittedName>
        <fullName evidence="5">Aldehyde dehydrogenase (NAD+)</fullName>
        <ecNumber evidence="5">1.2.1.3</ecNumber>
    </submittedName>
</protein>
<dbReference type="RefSeq" id="WP_307152678.1">
    <property type="nucleotide sequence ID" value="NZ_JAUSUK010000001.1"/>
</dbReference>
<dbReference type="InterPro" id="IPR016163">
    <property type="entry name" value="Ald_DH_C"/>
</dbReference>
<dbReference type="PROSITE" id="PS00687">
    <property type="entry name" value="ALDEHYDE_DEHYDR_GLU"/>
    <property type="match status" value="1"/>
</dbReference>
<dbReference type="EMBL" id="JAUSUK010000001">
    <property type="protein sequence ID" value="MDQ0324374.1"/>
    <property type="molecule type" value="Genomic_DNA"/>
</dbReference>
<name>A0ABU0C1I2_9BRAD</name>
<evidence type="ECO:0000259" key="4">
    <source>
        <dbReference type="Pfam" id="PF00171"/>
    </source>
</evidence>
<reference evidence="5 6" key="1">
    <citation type="submission" date="2023-07" db="EMBL/GenBank/DDBJ databases">
        <title>Genomic Encyclopedia of Type Strains, Phase IV (KMG-IV): sequencing the most valuable type-strain genomes for metagenomic binning, comparative biology and taxonomic classification.</title>
        <authorList>
            <person name="Goeker M."/>
        </authorList>
    </citation>
    <scope>NUCLEOTIDE SEQUENCE [LARGE SCALE GENOMIC DNA]</scope>
    <source>
        <strain evidence="5 6">DSM 11549</strain>
    </source>
</reference>
<comment type="caution">
    <text evidence="5">The sequence shown here is derived from an EMBL/GenBank/DDBJ whole genome shotgun (WGS) entry which is preliminary data.</text>
</comment>
<dbReference type="Pfam" id="PF00171">
    <property type="entry name" value="Aldedh"/>
    <property type="match status" value="1"/>
</dbReference>
<evidence type="ECO:0000256" key="1">
    <source>
        <dbReference type="ARBA" id="ARBA00023002"/>
    </source>
</evidence>
<dbReference type="SUPFAM" id="SSF53720">
    <property type="entry name" value="ALDH-like"/>
    <property type="match status" value="1"/>
</dbReference>
<organism evidence="5 6">
    <name type="scientific">Rhodopseudomonas julia</name>
    <dbReference type="NCBI Taxonomy" id="200617"/>
    <lineage>
        <taxon>Bacteria</taxon>
        <taxon>Pseudomonadati</taxon>
        <taxon>Pseudomonadota</taxon>
        <taxon>Alphaproteobacteria</taxon>
        <taxon>Hyphomicrobiales</taxon>
        <taxon>Nitrobacteraceae</taxon>
        <taxon>Rhodopseudomonas</taxon>
    </lineage>
</organism>
<dbReference type="InterPro" id="IPR016161">
    <property type="entry name" value="Ald_DH/histidinol_DH"/>
</dbReference>
<sequence length="487" mass="51576">MSLSFDPDSLDLPRGHFIDGAYLQGPDVIEVFAPSDGRKLASVPLADARIVDRAVASAKTALERSGWAGCAPRDRVRVLHALADLIEAEATTLARLESISSSRPIGEATTGDVMVAAEQIRFFAEFADKECDALVPTSEAQMGFIASEPYGVVGAITAWNVPIALAGWKLGPALAAGNAVVLKPSEMTPFSTLYLAELAVRAGLPAGLFNVVIGDGVTTGEALVAHPDIGKVSFTGSTRAGVAVMENAARNGIKPVTLELGGKSPQVVFADADIELAAKCITRTILSNAGQGCVAGSRVLAEASVAQELCDRIVTLMRAVRPGPTWDDSTTFPPIISEGQLSRISAILDTSREAGAQVVCGGARFDRKGSFYQPTLVTDAPEESPVMREEVFGPVLSLQSFSSEDEAATKARHPTYGLSSGLFTRDLSRALRMIRRLEAGTVWVNRYGRSRDHILPTGGWKASGLGKDLGREAFLANRRTKSVLIDL</sequence>
<feature type="active site" evidence="2">
    <location>
        <position position="259"/>
    </location>
</feature>
<dbReference type="GO" id="GO:0004029">
    <property type="term" value="F:aldehyde dehydrogenase (NAD+) activity"/>
    <property type="evidence" value="ECO:0007669"/>
    <property type="project" value="UniProtKB-EC"/>
</dbReference>
<dbReference type="InterPro" id="IPR015590">
    <property type="entry name" value="Aldehyde_DH_dom"/>
</dbReference>
<gene>
    <name evidence="5" type="ORF">J2R99_000223</name>
</gene>
<dbReference type="InterPro" id="IPR029510">
    <property type="entry name" value="Ald_DH_CS_GLU"/>
</dbReference>
<accession>A0ABU0C1I2</accession>
<feature type="domain" description="Aldehyde dehydrogenase" evidence="4">
    <location>
        <begin position="28"/>
        <end position="483"/>
    </location>
</feature>
<dbReference type="Gene3D" id="3.40.309.10">
    <property type="entry name" value="Aldehyde Dehydrogenase, Chain A, domain 2"/>
    <property type="match status" value="1"/>
</dbReference>